<feature type="transmembrane region" description="Helical" evidence="1">
    <location>
        <begin position="170"/>
        <end position="188"/>
    </location>
</feature>
<dbReference type="EMBL" id="UYRW01000456">
    <property type="protein sequence ID" value="VDK66935.1"/>
    <property type="molecule type" value="Genomic_DNA"/>
</dbReference>
<name>A0A182E415_ONCOC</name>
<evidence type="ECO:0000313" key="4">
    <source>
        <dbReference type="WBParaSite" id="nOo.2.0.1.t02729-RA"/>
    </source>
</evidence>
<accession>A0A182E415</accession>
<dbReference type="AlphaFoldDB" id="A0A182E415"/>
<dbReference type="WBParaSite" id="nOo.2.0.1.t02729-RA">
    <property type="protein sequence ID" value="nOo.2.0.1.t02729-RA"/>
    <property type="gene ID" value="nOo.2.0.1.g02729"/>
</dbReference>
<reference evidence="2 3" key="2">
    <citation type="submission" date="2018-08" db="EMBL/GenBank/DDBJ databases">
        <authorList>
            <person name="Laetsch R D."/>
            <person name="Stevens L."/>
            <person name="Kumar S."/>
            <person name="Blaxter L. M."/>
        </authorList>
    </citation>
    <scope>NUCLEOTIDE SEQUENCE [LARGE SCALE GENOMIC DNA]</scope>
</reference>
<evidence type="ECO:0000313" key="3">
    <source>
        <dbReference type="Proteomes" id="UP000271087"/>
    </source>
</evidence>
<dbReference type="Proteomes" id="UP000271087">
    <property type="component" value="Unassembled WGS sequence"/>
</dbReference>
<dbReference type="OrthoDB" id="5779565at2759"/>
<reference evidence="4" key="1">
    <citation type="submission" date="2016-06" db="UniProtKB">
        <authorList>
            <consortium name="WormBaseParasite"/>
        </authorList>
    </citation>
    <scope>IDENTIFICATION</scope>
</reference>
<keyword evidence="1" id="KW-1133">Transmembrane helix</keyword>
<protein>
    <submittedName>
        <fullName evidence="4">Vesicle transport protein USE1</fullName>
    </submittedName>
</protein>
<keyword evidence="3" id="KW-1185">Reference proteome</keyword>
<proteinExistence type="predicted"/>
<organism evidence="4">
    <name type="scientific">Onchocerca ochengi</name>
    <name type="common">Filarial nematode worm</name>
    <dbReference type="NCBI Taxonomy" id="42157"/>
    <lineage>
        <taxon>Eukaryota</taxon>
        <taxon>Metazoa</taxon>
        <taxon>Ecdysozoa</taxon>
        <taxon>Nematoda</taxon>
        <taxon>Chromadorea</taxon>
        <taxon>Rhabditida</taxon>
        <taxon>Spirurina</taxon>
        <taxon>Spiruromorpha</taxon>
        <taxon>Filarioidea</taxon>
        <taxon>Onchocercidae</taxon>
        <taxon>Onchocerca</taxon>
    </lineage>
</organism>
<evidence type="ECO:0000313" key="2">
    <source>
        <dbReference type="EMBL" id="VDK66935.1"/>
    </source>
</evidence>
<gene>
    <name evidence="2" type="ORF">NOO_LOCUS2729</name>
</gene>
<keyword evidence="1" id="KW-0812">Transmembrane</keyword>
<keyword evidence="1" id="KW-0472">Membrane</keyword>
<evidence type="ECO:0000256" key="1">
    <source>
        <dbReference type="SAM" id="Phobius"/>
    </source>
</evidence>
<sequence>MSNKIQSDDEMRFLEIWDRIRKRIASPQCEMQEFPSMLDTLTYYSKLAQENCKSKDREIYSALCCVLREEVVKRKEHFDETSKYINASTVADSGFGTFHSESEYGSKLIVPSSSDIDQKVTSRRTKCIKARSQKILVQEHKKHRNLMHDASVVNNVFNGKEKDVKLSTNTYPCMVTAIICCFACLIAVTPHRFFPWFFTLISFNSPPPL</sequence>